<protein>
    <recommendedName>
        <fullName evidence="1">VWFA domain-containing protein</fullName>
    </recommendedName>
</protein>
<accession>A0A809RE54</accession>
<dbReference type="PANTHER" id="PTHR41248:SF1">
    <property type="entry name" value="NORD PROTEIN"/>
    <property type="match status" value="1"/>
</dbReference>
<dbReference type="SUPFAM" id="SSF53300">
    <property type="entry name" value="vWA-like"/>
    <property type="match status" value="1"/>
</dbReference>
<evidence type="ECO:0000259" key="1">
    <source>
        <dbReference type="PROSITE" id="PS50234"/>
    </source>
</evidence>
<feature type="domain" description="VWFA" evidence="1">
    <location>
        <begin position="558"/>
        <end position="747"/>
    </location>
</feature>
<dbReference type="KEGG" id="sniv:SFSGTM_07670"/>
<keyword evidence="3" id="KW-1185">Reference proteome</keyword>
<name>A0A809RE54_9PROT</name>
<dbReference type="RefSeq" id="WP_162084027.1">
    <property type="nucleotide sequence ID" value="NZ_AP021881.1"/>
</dbReference>
<dbReference type="InterPro" id="IPR002035">
    <property type="entry name" value="VWF_A"/>
</dbReference>
<dbReference type="InterPro" id="IPR036465">
    <property type="entry name" value="vWFA_dom_sf"/>
</dbReference>
<dbReference type="AlphaFoldDB" id="A0A809RE54"/>
<dbReference type="Pfam" id="PF00092">
    <property type="entry name" value="VWA"/>
    <property type="match status" value="1"/>
</dbReference>
<dbReference type="EMBL" id="AP021881">
    <property type="protein sequence ID" value="BBP00059.1"/>
    <property type="molecule type" value="Genomic_DNA"/>
</dbReference>
<dbReference type="InterPro" id="IPR051928">
    <property type="entry name" value="NorD/CobT"/>
</dbReference>
<dbReference type="CDD" id="cd01454">
    <property type="entry name" value="vWA_norD_type"/>
    <property type="match status" value="1"/>
</dbReference>
<reference evidence="3" key="1">
    <citation type="submission" date="2019-11" db="EMBL/GenBank/DDBJ databases">
        <title>Isolation and characterization of a novel species in the genus Sulfuriferula.</title>
        <authorList>
            <person name="Mochizuki J."/>
            <person name="Kojima H."/>
            <person name="Fukui M."/>
        </authorList>
    </citation>
    <scope>NUCLEOTIDE SEQUENCE [LARGE SCALE GENOMIC DNA]</scope>
    <source>
        <strain evidence="3">SGTM</strain>
    </source>
</reference>
<dbReference type="PANTHER" id="PTHR41248">
    <property type="entry name" value="NORD PROTEIN"/>
    <property type="match status" value="1"/>
</dbReference>
<evidence type="ECO:0000313" key="2">
    <source>
        <dbReference type="EMBL" id="BBP00059.1"/>
    </source>
</evidence>
<dbReference type="Proteomes" id="UP000463939">
    <property type="component" value="Chromosome"/>
</dbReference>
<gene>
    <name evidence="2" type="ORF">SFSGTM_07670</name>
</gene>
<evidence type="ECO:0000313" key="3">
    <source>
        <dbReference type="Proteomes" id="UP000463939"/>
    </source>
</evidence>
<organism evidence="2 3">
    <name type="scientific">Sulfuriferula nivalis</name>
    <dbReference type="NCBI Taxonomy" id="2675298"/>
    <lineage>
        <taxon>Bacteria</taxon>
        <taxon>Pseudomonadati</taxon>
        <taxon>Pseudomonadota</taxon>
        <taxon>Betaproteobacteria</taxon>
        <taxon>Nitrosomonadales</taxon>
        <taxon>Sulfuricellaceae</taxon>
        <taxon>Sulfuriferula</taxon>
    </lineage>
</organism>
<dbReference type="SMART" id="SM00327">
    <property type="entry name" value="VWA"/>
    <property type="match status" value="1"/>
</dbReference>
<dbReference type="Gene3D" id="3.40.50.410">
    <property type="entry name" value="von Willebrand factor, type A domain"/>
    <property type="match status" value="1"/>
</dbReference>
<dbReference type="PROSITE" id="PS50234">
    <property type="entry name" value="VWFA"/>
    <property type="match status" value="1"/>
</dbReference>
<sequence>MTDTLIDEIKALSCGFARVQSVFPDCFAYAQKRLSPLALTAYIDGARTLCKMGRGEEPVLAFLEETPEVAVLLGEEIINDVVAFVQKLTRTPNSKAIAPFLQSLAAAARALESRALFNEYFHLVWLTMERTSPKVHGIDSMYTSVCLVEFLSTAPFLFGTLSFGGLRNWVDYGIKAYANDPDRQREYFLLKTADSRAVMQRERHGTLFTDSERQLDLYLRGLWQADANFVPYSLAFDEIRKPIPYFDALGVHLPDVYDDMTGVRGIDRYRALLAHISAHRIWTTPVIADNLSPFQRMAVEVFEDSRVEFLAMQRYPGLRKLWAAIHPTPKEGACPEGHACIRHRLYTLSRALLDPQHGYTNADILDYVARFHAEMATGISSTKNMVTLGVQFIAKTRVGSDLSAKTFFDDTEVDYRDDNRLMWKFIEEGDEEEYDEKPQKAQPEEQAEFRMPPRLYPEWDYSAEHYRPDWASVYEHLHPVGDANDIDKILAKHASLAKQLKKIIDLLKPQNKVRLRYQEEGAELDLDVAIRSLIDYKSGAVPDPRINMSHRHDGRNIAVSLLLDLSASLADIPEGCQQSKLELSQEAVTLLGWAIEQMGDKFSISGFHSNTRHEVRYLHIKGYSEHWDTPVKARLAAMQAGYSTRMGAAIRHAGHYLAHQQADKKLLLILTDGEPADIDTKDPRLLIEDAKMAVRELDQDGIYTYCITLDPKAGDYVGDIFGKHYAVIDNIARLPEQLPKLFMALTK</sequence>
<proteinExistence type="predicted"/>